<accession>I9DCE4</accession>
<dbReference type="STRING" id="1192197.JBW_01541"/>
<dbReference type="InterPro" id="IPR007499">
    <property type="entry name" value="ERF_bacteria_virus"/>
</dbReference>
<evidence type="ECO:0000313" key="1">
    <source>
        <dbReference type="EMBL" id="AJQ26891.1"/>
    </source>
</evidence>
<name>I9DCE4_9FIRM</name>
<sequence>MMESKFSGINIASKIHALMEENPYMQKDVDSKELRYKYLSSEAVMDKIQPSLIKLGLIALPEFETISDANYTTQKGAIWNRIRVRLTLQIVDIASGEFCTVFGEGGGTDSGDKAVAKAQTQASKNLWCKLLNVSIGNDPEADPSTDKQQFTPVQNYGFPANELEIMAAWTNAGWDPNGVAGYIQQRYNRSPAQLTFEECYALMMEFQSYAQQKLGGQQ</sequence>
<dbReference type="HOGENOM" id="CLU_1287116_0_0_9"/>
<reference evidence="1 2" key="1">
    <citation type="journal article" date="2015" name="Genome Announc.">
        <title>Complete Genome Sequence of Pelosinus fermentans JBW45, a Member of a Remarkably Competitive Group of Negativicutes in the Firmicutes Phylum.</title>
        <authorList>
            <person name="De Leon K.B."/>
            <person name="Utturkar S.M."/>
            <person name="Camilleri L.B."/>
            <person name="Elias D.A."/>
            <person name="Arkin A.P."/>
            <person name="Fields M.W."/>
            <person name="Brown S.D."/>
            <person name="Wall J.D."/>
        </authorList>
    </citation>
    <scope>NUCLEOTIDE SEQUENCE [LARGE SCALE GENOMIC DNA]</scope>
    <source>
        <strain evidence="1 2">JBW45</strain>
    </source>
</reference>
<gene>
    <name evidence="1" type="ORF">JBW_01541</name>
</gene>
<dbReference type="AlphaFoldDB" id="I9DCE4"/>
<organism evidence="1 2">
    <name type="scientific">Pelosinus fermentans JBW45</name>
    <dbReference type="NCBI Taxonomy" id="1192197"/>
    <lineage>
        <taxon>Bacteria</taxon>
        <taxon>Bacillati</taxon>
        <taxon>Bacillota</taxon>
        <taxon>Negativicutes</taxon>
        <taxon>Selenomonadales</taxon>
        <taxon>Sporomusaceae</taxon>
        <taxon>Pelosinus</taxon>
    </lineage>
</organism>
<dbReference type="Proteomes" id="UP000005361">
    <property type="component" value="Chromosome"/>
</dbReference>
<protein>
    <submittedName>
        <fullName evidence="1">ERF family protein</fullName>
    </submittedName>
</protein>
<dbReference type="OrthoDB" id="1976435at2"/>
<dbReference type="RefSeq" id="WP_007959667.1">
    <property type="nucleotide sequence ID" value="NZ_CP010978.1"/>
</dbReference>
<dbReference type="KEGG" id="pft:JBW_01541"/>
<evidence type="ECO:0000313" key="2">
    <source>
        <dbReference type="Proteomes" id="UP000005361"/>
    </source>
</evidence>
<dbReference type="Pfam" id="PF04404">
    <property type="entry name" value="ERF"/>
    <property type="match status" value="1"/>
</dbReference>
<reference evidence="2" key="2">
    <citation type="submission" date="2015-02" db="EMBL/GenBank/DDBJ databases">
        <title>Complete Genome Sequence of Pelosinus fermentans JBW45.</title>
        <authorList>
            <person name="De Leon K.B."/>
            <person name="Utturkar S.M."/>
            <person name="Camilleri L.B."/>
            <person name="Arkin A.P."/>
            <person name="Fields M.W."/>
            <person name="Brown S.D."/>
            <person name="Wall J.D."/>
        </authorList>
    </citation>
    <scope>NUCLEOTIDE SEQUENCE [LARGE SCALE GENOMIC DNA]</scope>
    <source>
        <strain evidence="2">JBW45</strain>
    </source>
</reference>
<dbReference type="EMBL" id="CP010978">
    <property type="protein sequence ID" value="AJQ26891.1"/>
    <property type="molecule type" value="Genomic_DNA"/>
</dbReference>
<proteinExistence type="predicted"/>